<dbReference type="GO" id="GO:0046872">
    <property type="term" value="F:metal ion binding"/>
    <property type="evidence" value="ECO:0007669"/>
    <property type="project" value="UniProtKB-KW"/>
</dbReference>
<dbReference type="InterPro" id="IPR036412">
    <property type="entry name" value="HAD-like_sf"/>
</dbReference>
<evidence type="ECO:0000256" key="2">
    <source>
        <dbReference type="ARBA" id="ARBA00022723"/>
    </source>
</evidence>
<dbReference type="SUPFAM" id="SSF56784">
    <property type="entry name" value="HAD-like"/>
    <property type="match status" value="1"/>
</dbReference>
<dbReference type="Proteomes" id="UP000067626">
    <property type="component" value="Chromosome"/>
</dbReference>
<protein>
    <submittedName>
        <fullName evidence="5">Haloacid dehalogenase</fullName>
    </submittedName>
</protein>
<gene>
    <name evidence="5" type="primary">dehII</name>
    <name evidence="5" type="ORF">CMC5_007880</name>
</gene>
<dbReference type="GO" id="GO:0016791">
    <property type="term" value="F:phosphatase activity"/>
    <property type="evidence" value="ECO:0007669"/>
    <property type="project" value="TreeGrafter"/>
</dbReference>
<dbReference type="SFLD" id="SFLDG01129">
    <property type="entry name" value="C1.5:_HAD__Beta-PGM__Phosphata"/>
    <property type="match status" value="1"/>
</dbReference>
<dbReference type="GO" id="GO:0044281">
    <property type="term" value="P:small molecule metabolic process"/>
    <property type="evidence" value="ECO:0007669"/>
    <property type="project" value="UniProtKB-ARBA"/>
</dbReference>
<reference evidence="5 6" key="1">
    <citation type="submission" date="2015-07" db="EMBL/GenBank/DDBJ databases">
        <title>Genome analysis of myxobacterium Chondromyces crocatus Cm c5 reveals a high potential for natural compound synthesis and the genetic basis for the loss of fruiting body formation.</title>
        <authorList>
            <person name="Zaburannyi N."/>
            <person name="Bunk B."/>
            <person name="Maier J."/>
            <person name="Overmann J."/>
            <person name="Mueller R."/>
        </authorList>
    </citation>
    <scope>NUCLEOTIDE SEQUENCE [LARGE SCALE GENOMIC DNA]</scope>
    <source>
        <strain evidence="5 6">Cm c5</strain>
    </source>
</reference>
<name>A0A0K1E7X9_CHOCO</name>
<evidence type="ECO:0000256" key="1">
    <source>
        <dbReference type="ARBA" id="ARBA00001946"/>
    </source>
</evidence>
<accession>A0A0K1E7X9</accession>
<dbReference type="STRING" id="52.CMC5_007880"/>
<dbReference type="PANTHER" id="PTHR46470">
    <property type="entry name" value="N-ACYLNEURAMINATE-9-PHOSPHATASE"/>
    <property type="match status" value="1"/>
</dbReference>
<dbReference type="InterPro" id="IPR023214">
    <property type="entry name" value="HAD_sf"/>
</dbReference>
<keyword evidence="2" id="KW-0479">Metal-binding</keyword>
<dbReference type="Gene3D" id="3.40.50.1000">
    <property type="entry name" value="HAD superfamily/HAD-like"/>
    <property type="match status" value="1"/>
</dbReference>
<evidence type="ECO:0000313" key="6">
    <source>
        <dbReference type="Proteomes" id="UP000067626"/>
    </source>
</evidence>
<proteinExistence type="predicted"/>
<dbReference type="EMBL" id="CP012159">
    <property type="protein sequence ID" value="AKT36668.1"/>
    <property type="molecule type" value="Genomic_DNA"/>
</dbReference>
<dbReference type="PANTHER" id="PTHR46470:SF2">
    <property type="entry name" value="GLYCERALDEHYDE 3-PHOSPHATE PHOSPHATASE"/>
    <property type="match status" value="1"/>
</dbReference>
<dbReference type="NCBIfam" id="TIGR01549">
    <property type="entry name" value="HAD-SF-IA-v1"/>
    <property type="match status" value="1"/>
</dbReference>
<organism evidence="5 6">
    <name type="scientific">Chondromyces crocatus</name>
    <dbReference type="NCBI Taxonomy" id="52"/>
    <lineage>
        <taxon>Bacteria</taxon>
        <taxon>Pseudomonadati</taxon>
        <taxon>Myxococcota</taxon>
        <taxon>Polyangia</taxon>
        <taxon>Polyangiales</taxon>
        <taxon>Polyangiaceae</taxon>
        <taxon>Chondromyces</taxon>
    </lineage>
</organism>
<dbReference type="SFLD" id="SFLDS00003">
    <property type="entry name" value="Haloacid_Dehalogenase"/>
    <property type="match status" value="1"/>
</dbReference>
<dbReference type="RefSeq" id="WP_245678274.1">
    <property type="nucleotide sequence ID" value="NZ_CP012159.1"/>
</dbReference>
<keyword evidence="4" id="KW-0460">Magnesium</keyword>
<evidence type="ECO:0000313" key="5">
    <source>
        <dbReference type="EMBL" id="AKT36668.1"/>
    </source>
</evidence>
<comment type="cofactor">
    <cofactor evidence="1">
        <name>Mg(2+)</name>
        <dbReference type="ChEBI" id="CHEBI:18420"/>
    </cofactor>
</comment>
<keyword evidence="6" id="KW-1185">Reference proteome</keyword>
<dbReference type="InterPro" id="IPR006439">
    <property type="entry name" value="HAD-SF_hydro_IA"/>
</dbReference>
<keyword evidence="3" id="KW-0378">Hydrolase</keyword>
<dbReference type="AlphaFoldDB" id="A0A0K1E7X9"/>
<evidence type="ECO:0000256" key="3">
    <source>
        <dbReference type="ARBA" id="ARBA00022801"/>
    </source>
</evidence>
<sequence length="257" mass="27151">MTSIRAVSFDFGQTLAELDTAMLSRRLLERGVRVPVEQLEGAVPSAWEAYNTAIHRGESGHPWKTLMSRLLEVAGVEATAASSGGAGNLEAAGRAGDAEGGLGRSALVDWLWDEQPRRNLWRRPIAGMIELVEELQRAGIPVAVLSNSEGRLAELADELGWRARFVAIADSGKLGFEKPGREIFAWTAAALGVSLEHVAHVGDSLAADVEGALAAGMRAVWFGGESRRIAGLGERVAVASDAAGVRAALQGFGLSFP</sequence>
<dbReference type="Pfam" id="PF00702">
    <property type="entry name" value="Hydrolase"/>
    <property type="match status" value="1"/>
</dbReference>
<evidence type="ECO:0000256" key="4">
    <source>
        <dbReference type="ARBA" id="ARBA00022842"/>
    </source>
</evidence>
<dbReference type="KEGG" id="ccro:CMC5_007880"/>
<dbReference type="InterPro" id="IPR051400">
    <property type="entry name" value="HAD-like_hydrolase"/>
</dbReference>